<gene>
    <name evidence="6" type="ORF">AMS68_004757</name>
</gene>
<comment type="function">
    <text evidence="5">Probably involved in the biogenesis of the COX complex.</text>
</comment>
<dbReference type="EMBL" id="CP051141">
    <property type="protein sequence ID" value="QIW99239.1"/>
    <property type="molecule type" value="Genomic_DNA"/>
</dbReference>
<organism evidence="6 7">
    <name type="scientific">Peltaster fructicola</name>
    <dbReference type="NCBI Taxonomy" id="286661"/>
    <lineage>
        <taxon>Eukaryota</taxon>
        <taxon>Fungi</taxon>
        <taxon>Dikarya</taxon>
        <taxon>Ascomycota</taxon>
        <taxon>Pezizomycotina</taxon>
        <taxon>Dothideomycetes</taxon>
        <taxon>Dothideomycetes incertae sedis</taxon>
        <taxon>Peltaster</taxon>
    </lineage>
</organism>
<protein>
    <recommendedName>
        <fullName evidence="5">SURF1-like protein</fullName>
    </recommendedName>
</protein>
<keyword evidence="3" id="KW-1133">Transmembrane helix</keyword>
<keyword evidence="5" id="KW-0496">Mitochondrion</keyword>
<keyword evidence="4" id="KW-0472">Membrane</keyword>
<dbReference type="GO" id="GO:0005743">
    <property type="term" value="C:mitochondrial inner membrane"/>
    <property type="evidence" value="ECO:0007669"/>
    <property type="project" value="UniProtKB-SubCell"/>
</dbReference>
<keyword evidence="5" id="KW-0999">Mitochondrion inner membrane</keyword>
<evidence type="ECO:0000256" key="4">
    <source>
        <dbReference type="ARBA" id="ARBA00023136"/>
    </source>
</evidence>
<evidence type="ECO:0000256" key="2">
    <source>
        <dbReference type="ARBA" id="ARBA00022692"/>
    </source>
</evidence>
<sequence length="302" mass="34150">MSLLPLRPLSVHTLTIRSFTQKTSPTRFICTRCTKRVELRQSFRSAAQRRHASQQPADDPAFQSIVDNPPILIRTNCKHNIFGLSILAAIPIISFALGCWQVQRLGWKSDLIARFEDRLIREPLPLPPRIDPEAVKDFDYRRVYAKGVLRHDQEMLIGPRLHDGQDGYLVVTPLDRSAEFPSLGGDSKILVNRGWIPKSRAAQSSRPEGLPQGQVVVEGLLREPWKKNMFTPKNTPETNTFHFPDVLEMAEHTGSQAVWIEETMVSDLLLAYDRETKGIPIGRPAEVNLRNNHAQCGFGAYV</sequence>
<evidence type="ECO:0000313" key="7">
    <source>
        <dbReference type="Proteomes" id="UP000503462"/>
    </source>
</evidence>
<evidence type="ECO:0000313" key="6">
    <source>
        <dbReference type="EMBL" id="QIW99239.1"/>
    </source>
</evidence>
<keyword evidence="7" id="KW-1185">Reference proteome</keyword>
<dbReference type="PANTHER" id="PTHR23427">
    <property type="entry name" value="SURFEIT LOCUS PROTEIN"/>
    <property type="match status" value="1"/>
</dbReference>
<dbReference type="OrthoDB" id="10040024at2759"/>
<dbReference type="InterPro" id="IPR045214">
    <property type="entry name" value="Surf1/Surf4"/>
</dbReference>
<comment type="subcellular location">
    <subcellularLocation>
        <location evidence="1">Membrane</location>
    </subcellularLocation>
    <subcellularLocation>
        <location evidence="5">Mitochondrion inner membrane</location>
        <topology evidence="5">Multi-pass membrane protein</topology>
    </subcellularLocation>
</comment>
<dbReference type="InterPro" id="IPR002994">
    <property type="entry name" value="Surf1/Shy1"/>
</dbReference>
<comment type="similarity">
    <text evidence="5">Belongs to the SURF1 family.</text>
</comment>
<dbReference type="GO" id="GO:0033617">
    <property type="term" value="P:mitochondrial respiratory chain complex IV assembly"/>
    <property type="evidence" value="ECO:0007669"/>
    <property type="project" value="TreeGrafter"/>
</dbReference>
<name>A0A6H0XXU3_9PEZI</name>
<dbReference type="Proteomes" id="UP000503462">
    <property type="component" value="Chromosome 3"/>
</dbReference>
<keyword evidence="2" id="KW-0812">Transmembrane</keyword>
<evidence type="ECO:0000256" key="5">
    <source>
        <dbReference type="RuleBase" id="RU363076"/>
    </source>
</evidence>
<evidence type="ECO:0000256" key="1">
    <source>
        <dbReference type="ARBA" id="ARBA00004370"/>
    </source>
</evidence>
<accession>A0A6H0XXU3</accession>
<dbReference type="PROSITE" id="PS50895">
    <property type="entry name" value="SURF1"/>
    <property type="match status" value="1"/>
</dbReference>
<reference evidence="6 7" key="1">
    <citation type="journal article" date="2016" name="Sci. Rep.">
        <title>Peltaster fructicola genome reveals evolution from an invasive phytopathogen to an ectophytic parasite.</title>
        <authorList>
            <person name="Xu C."/>
            <person name="Chen H."/>
            <person name="Gleason M.L."/>
            <person name="Xu J.R."/>
            <person name="Liu H."/>
            <person name="Zhang R."/>
            <person name="Sun G."/>
        </authorList>
    </citation>
    <scope>NUCLEOTIDE SEQUENCE [LARGE SCALE GENOMIC DNA]</scope>
    <source>
        <strain evidence="6 7">LNHT1506</strain>
    </source>
</reference>
<evidence type="ECO:0000256" key="3">
    <source>
        <dbReference type="ARBA" id="ARBA00022989"/>
    </source>
</evidence>
<dbReference type="PANTHER" id="PTHR23427:SF2">
    <property type="entry name" value="SURFEIT LOCUS PROTEIN 1"/>
    <property type="match status" value="1"/>
</dbReference>
<dbReference type="CDD" id="cd06662">
    <property type="entry name" value="SURF1"/>
    <property type="match status" value="1"/>
</dbReference>
<dbReference type="Pfam" id="PF02104">
    <property type="entry name" value="SURF1"/>
    <property type="match status" value="1"/>
</dbReference>
<dbReference type="AlphaFoldDB" id="A0A6H0XXU3"/>
<proteinExistence type="inferred from homology"/>